<keyword evidence="1" id="KW-0175">Coiled coil</keyword>
<comment type="caution">
    <text evidence="4">The sequence shown here is derived from an EMBL/GenBank/DDBJ whole genome shotgun (WGS) entry which is preliminary data.</text>
</comment>
<dbReference type="PANTHER" id="PTHR28260">
    <property type="entry name" value="SPINDLE POLE BODY COMPONENT SPC105"/>
    <property type="match status" value="1"/>
</dbReference>
<dbReference type="Pfam" id="PF08317">
    <property type="entry name" value="Spc7"/>
    <property type="match status" value="1"/>
</dbReference>
<organism evidence="4 5">
    <name type="scientific">Nakaseomyces bracarensis</name>
    <dbReference type="NCBI Taxonomy" id="273131"/>
    <lineage>
        <taxon>Eukaryota</taxon>
        <taxon>Fungi</taxon>
        <taxon>Dikarya</taxon>
        <taxon>Ascomycota</taxon>
        <taxon>Saccharomycotina</taxon>
        <taxon>Saccharomycetes</taxon>
        <taxon>Saccharomycetales</taxon>
        <taxon>Saccharomycetaceae</taxon>
        <taxon>Nakaseomyces</taxon>
    </lineage>
</organism>
<keyword evidence="5" id="KW-1185">Reference proteome</keyword>
<evidence type="ECO:0000256" key="2">
    <source>
        <dbReference type="SAM" id="MobiDB-lite"/>
    </source>
</evidence>
<evidence type="ECO:0000313" key="4">
    <source>
        <dbReference type="EMBL" id="KAL3234403.1"/>
    </source>
</evidence>
<feature type="coiled-coil region" evidence="1">
    <location>
        <begin position="534"/>
        <end position="561"/>
    </location>
</feature>
<feature type="region of interest" description="Disordered" evidence="2">
    <location>
        <begin position="1"/>
        <end position="21"/>
    </location>
</feature>
<evidence type="ECO:0000313" key="5">
    <source>
        <dbReference type="Proteomes" id="UP001623330"/>
    </source>
</evidence>
<dbReference type="InterPro" id="IPR013253">
    <property type="entry name" value="Spc7_domain"/>
</dbReference>
<feature type="region of interest" description="Disordered" evidence="2">
    <location>
        <begin position="128"/>
        <end position="149"/>
    </location>
</feature>
<proteinExistence type="predicted"/>
<name>A0ABR4NYZ9_9SACH</name>
<feature type="region of interest" description="Disordered" evidence="2">
    <location>
        <begin position="46"/>
        <end position="65"/>
    </location>
</feature>
<dbReference type="EMBL" id="JBEVYD010000003">
    <property type="protein sequence ID" value="KAL3234403.1"/>
    <property type="molecule type" value="Genomic_DNA"/>
</dbReference>
<evidence type="ECO:0000256" key="1">
    <source>
        <dbReference type="SAM" id="Coils"/>
    </source>
</evidence>
<gene>
    <name evidence="4" type="ORF">RNJ44_03165</name>
</gene>
<sequence>MKSILKRDEVEERPEDTQDTHIRRVSFLPDVTLHSFDMVSMENAKKGEEVMTSTQVSPPMREESPMDMTEPIFISPKTVDPKANSISNNYTSTADEMMEFTGPQVINGNEESMELTGTHAIIMSQEKLNKHNSTQKKPELSPPEGPAELSIPEKIMSQAMEFTQVLPKFDDPISPLGSNIKQQQDQEDTMEFTQIVPKIQDYSNKKRKLNDNSIEKLSSPTTPPKQHIGDTNVDIEGIEKMSPIKISYDNTSISKVGDLGENSMSRISEVLKNKSIIDRDTDNYAYHDLEEASDENTGMSDEETQLSLENYLSLVNKEFLVDTKSVLSSVEDVVEFKSVDEVSRTHLRYNQLTSSLNIEVPTLEIKTFIINELMGRIKQSKSINELENDLKGTTKKGSMFLKFYNNNDEEHSNLEKELSIVQRVCGLQSQKEWFEWRIRQLDGFKEVLTDNLEVLNEEYASVMEEMKKVKETKFKIMELKETLQREIRILKEISPVTHRIGPTLEDKLTIAKIQTQLKKYSVDINGFGEIKNRKLELEKKINNQTELLAKFNQEQDKVTNKKLPLKSSFRTLEANFNILQELTGVTFQSFQDSILVIKFVNIGGMKIDIDMDQISANNISLGFLLSQECVGNPIFELIYWLTCKQLMVYVDTKTSILSILFNVVAKLRHIYHALVNLSLLFQIKTNKEGEDIYIEASEVDQYSHQKVTYVIKLSDFVTACENDSNNVPIEVRYQNNVPQERVSKLLLDKGSRIFPWLKIATIITSPIATSTDPERVTI</sequence>
<dbReference type="InterPro" id="IPR033338">
    <property type="entry name" value="Spc105/Spc7"/>
</dbReference>
<evidence type="ECO:0000259" key="3">
    <source>
        <dbReference type="SMART" id="SM00787"/>
    </source>
</evidence>
<accession>A0ABR4NYZ9</accession>
<protein>
    <recommendedName>
        <fullName evidence="3">Spc7 kinetochore protein domain-containing protein</fullName>
    </recommendedName>
</protein>
<reference evidence="4 5" key="1">
    <citation type="submission" date="2024-05" db="EMBL/GenBank/DDBJ databases">
        <title>Long read based assembly of the Candida bracarensis genome reveals expanded adhesin content.</title>
        <authorList>
            <person name="Marcet-Houben M."/>
            <person name="Ksiezopolska E."/>
            <person name="Gabaldon T."/>
        </authorList>
    </citation>
    <scope>NUCLEOTIDE SEQUENCE [LARGE SCALE GENOMIC DNA]</scope>
    <source>
        <strain evidence="4 5">CBM6</strain>
    </source>
</reference>
<feature type="coiled-coil region" evidence="1">
    <location>
        <begin position="445"/>
        <end position="472"/>
    </location>
</feature>
<dbReference type="Proteomes" id="UP001623330">
    <property type="component" value="Unassembled WGS sequence"/>
</dbReference>
<dbReference type="SMART" id="SM00787">
    <property type="entry name" value="Spc7"/>
    <property type="match status" value="1"/>
</dbReference>
<dbReference type="PANTHER" id="PTHR28260:SF1">
    <property type="entry name" value="SPINDLE POLE BODY COMPONENT SPC105"/>
    <property type="match status" value="1"/>
</dbReference>
<feature type="domain" description="Spc7 kinetochore protein" evidence="3">
    <location>
        <begin position="292"/>
        <end position="608"/>
    </location>
</feature>